<comment type="subcellular location">
    <subcellularLocation>
        <location evidence="9">Cytoplasm</location>
    </subcellularLocation>
</comment>
<feature type="binding site" evidence="9">
    <location>
        <position position="94"/>
    </location>
    <ligand>
        <name>substrate</name>
    </ligand>
</feature>
<evidence type="ECO:0000256" key="8">
    <source>
        <dbReference type="ARBA" id="ARBA00029346"/>
    </source>
</evidence>
<comment type="catalytic activity">
    <reaction evidence="8 9">
        <text>(R)-4'-phosphopantetheine + ATP + H(+) = 3'-dephospho-CoA + diphosphate</text>
        <dbReference type="Rhea" id="RHEA:19801"/>
        <dbReference type="ChEBI" id="CHEBI:15378"/>
        <dbReference type="ChEBI" id="CHEBI:30616"/>
        <dbReference type="ChEBI" id="CHEBI:33019"/>
        <dbReference type="ChEBI" id="CHEBI:57328"/>
        <dbReference type="ChEBI" id="CHEBI:61723"/>
        <dbReference type="EC" id="2.7.7.3"/>
    </reaction>
</comment>
<dbReference type="NCBIfam" id="TIGR01510">
    <property type="entry name" value="coaD_prev_kdtB"/>
    <property type="match status" value="1"/>
</dbReference>
<organism evidence="11 12">
    <name type="scientific">Amygdalobacter indicium</name>
    <dbReference type="NCBI Taxonomy" id="3029272"/>
    <lineage>
        <taxon>Bacteria</taxon>
        <taxon>Bacillati</taxon>
        <taxon>Bacillota</taxon>
        <taxon>Clostridia</taxon>
        <taxon>Eubacteriales</taxon>
        <taxon>Oscillospiraceae</taxon>
        <taxon>Amygdalobacter</taxon>
    </lineage>
</organism>
<proteinExistence type="inferred from homology"/>
<feature type="binding site" evidence="9">
    <location>
        <position position="48"/>
    </location>
    <ligand>
        <name>substrate</name>
    </ligand>
</feature>
<dbReference type="NCBIfam" id="TIGR00125">
    <property type="entry name" value="cyt_tran_rel"/>
    <property type="match status" value="1"/>
</dbReference>
<feature type="binding site" evidence="9">
    <location>
        <position position="80"/>
    </location>
    <ligand>
        <name>substrate</name>
    </ligand>
</feature>
<evidence type="ECO:0000256" key="3">
    <source>
        <dbReference type="ARBA" id="ARBA00022695"/>
    </source>
</evidence>
<protein>
    <recommendedName>
        <fullName evidence="9">Phosphopantetheine adenylyltransferase</fullName>
        <ecNumber evidence="9">2.7.7.3</ecNumber>
    </recommendedName>
    <alternativeName>
        <fullName evidence="9">Dephospho-CoA pyrophosphorylase</fullName>
    </alternativeName>
    <alternativeName>
        <fullName evidence="9">Pantetheine-phosphate adenylyltransferase</fullName>
        <shortName evidence="9">PPAT</shortName>
    </alternativeName>
</protein>
<keyword evidence="12" id="KW-1185">Reference proteome</keyword>
<keyword evidence="2 9" id="KW-0808">Transferase</keyword>
<evidence type="ECO:0000259" key="10">
    <source>
        <dbReference type="Pfam" id="PF01467"/>
    </source>
</evidence>
<dbReference type="PANTHER" id="PTHR21342:SF1">
    <property type="entry name" value="PHOSPHOPANTETHEINE ADENYLYLTRANSFERASE"/>
    <property type="match status" value="1"/>
</dbReference>
<dbReference type="SUPFAM" id="SSF52374">
    <property type="entry name" value="Nucleotidylyl transferase"/>
    <property type="match status" value="1"/>
</dbReference>
<evidence type="ECO:0000256" key="1">
    <source>
        <dbReference type="ARBA" id="ARBA00022490"/>
    </source>
</evidence>
<dbReference type="HAMAP" id="MF_00151">
    <property type="entry name" value="PPAT_bact"/>
    <property type="match status" value="1"/>
</dbReference>
<reference evidence="11 12" key="1">
    <citation type="submission" date="2023-02" db="EMBL/GenBank/DDBJ databases">
        <title>Novel Oscillospiraceae bacterial genomes.</title>
        <authorList>
            <person name="Srinivasan S."/>
            <person name="Austin M.N."/>
            <person name="Fiedler T.L."/>
            <person name="Strenk S.M."/>
            <person name="Agnew K.J."/>
            <person name="Nagana Gowda G.A."/>
            <person name="Raftery D."/>
            <person name="Beamer M.A."/>
            <person name="Achilles S.L."/>
            <person name="Wiesenfeld H.C."/>
            <person name="Fredricks D.N."/>
            <person name="Hillier S.L."/>
        </authorList>
    </citation>
    <scope>NUCLEOTIDE SEQUENCE [LARGE SCALE GENOMIC DNA]</scope>
    <source>
        <strain evidence="11 12">CHIC02 1186E3-8</strain>
    </source>
</reference>
<evidence type="ECO:0000256" key="4">
    <source>
        <dbReference type="ARBA" id="ARBA00022741"/>
    </source>
</evidence>
<dbReference type="Proteomes" id="UP001220478">
    <property type="component" value="Chromosome"/>
</dbReference>
<keyword evidence="1 9" id="KW-0963">Cytoplasm</keyword>
<gene>
    <name evidence="9 11" type="primary">coaD</name>
    <name evidence="11" type="ORF">PYS61_01595</name>
</gene>
<feature type="binding site" evidence="9">
    <location>
        <begin position="16"/>
        <end position="17"/>
    </location>
    <ligand>
        <name>ATP</name>
        <dbReference type="ChEBI" id="CHEBI:30616"/>
    </ligand>
</feature>
<dbReference type="PRINTS" id="PR01020">
    <property type="entry name" value="LPSBIOSNTHSS"/>
</dbReference>
<evidence type="ECO:0000256" key="5">
    <source>
        <dbReference type="ARBA" id="ARBA00022840"/>
    </source>
</evidence>
<feature type="domain" description="Cytidyltransferase-like" evidence="10">
    <location>
        <begin position="12"/>
        <end position="140"/>
    </location>
</feature>
<comment type="similarity">
    <text evidence="9">Belongs to the bacterial CoaD family.</text>
</comment>
<keyword evidence="3 9" id="KW-0548">Nucleotidyltransferase</keyword>
<evidence type="ECO:0000256" key="7">
    <source>
        <dbReference type="ARBA" id="ARBA00022993"/>
    </source>
</evidence>
<feature type="binding site" evidence="9">
    <location>
        <position position="16"/>
    </location>
    <ligand>
        <name>substrate</name>
    </ligand>
</feature>
<feature type="binding site" evidence="9">
    <location>
        <position position="105"/>
    </location>
    <ligand>
        <name>ATP</name>
        <dbReference type="ChEBI" id="CHEBI:30616"/>
    </ligand>
</feature>
<dbReference type="RefSeq" id="WP_315568573.1">
    <property type="nucleotide sequence ID" value="NZ_CP118866.1"/>
</dbReference>
<evidence type="ECO:0000313" key="12">
    <source>
        <dbReference type="Proteomes" id="UP001220478"/>
    </source>
</evidence>
<dbReference type="InterPro" id="IPR001980">
    <property type="entry name" value="PPAT"/>
</dbReference>
<dbReference type="PANTHER" id="PTHR21342">
    <property type="entry name" value="PHOSPHOPANTETHEINE ADENYLYLTRANSFERASE"/>
    <property type="match status" value="1"/>
</dbReference>
<comment type="cofactor">
    <cofactor evidence="9">
        <name>Mg(2+)</name>
        <dbReference type="ChEBI" id="CHEBI:18420"/>
    </cofactor>
</comment>
<feature type="binding site" evidence="9">
    <location>
        <position position="24"/>
    </location>
    <ligand>
        <name>ATP</name>
        <dbReference type="ChEBI" id="CHEBI:30616"/>
    </ligand>
</feature>
<evidence type="ECO:0000256" key="9">
    <source>
        <dbReference type="HAMAP-Rule" id="MF_00151"/>
    </source>
</evidence>
<keyword evidence="5 9" id="KW-0067">ATP-binding</keyword>
<sequence length="172" mass="20010">MENQEKKPKIWLYPGSFDPFTLGHLSIVEQAYRQADQVVITILQHPLKRTLFTVEERLQMVRASVRHLPGVIVVADNCLLVDLYRKFQATAIVRGVRNFRDWEYERDYALANQNFLSSCQFVYLAAPATLTYVSSSLVRELLLYDKNIDNLLAPAVAPLLLQYWQNHRRQQS</sequence>
<dbReference type="EC" id="2.7.7.3" evidence="9"/>
<name>A0ABY8C5M0_9FIRM</name>
<dbReference type="Pfam" id="PF01467">
    <property type="entry name" value="CTP_transf_like"/>
    <property type="match status" value="1"/>
</dbReference>
<comment type="pathway">
    <text evidence="9">Cofactor biosynthesis; coenzyme A biosynthesis; CoA from (R)-pantothenate: step 4/5.</text>
</comment>
<accession>A0ABY8C5M0</accession>
<evidence type="ECO:0000313" key="11">
    <source>
        <dbReference type="EMBL" id="WEG35887.1"/>
    </source>
</evidence>
<dbReference type="InterPro" id="IPR014729">
    <property type="entry name" value="Rossmann-like_a/b/a_fold"/>
</dbReference>
<dbReference type="EMBL" id="CP118868">
    <property type="protein sequence ID" value="WEG35887.1"/>
    <property type="molecule type" value="Genomic_DNA"/>
</dbReference>
<feature type="binding site" evidence="9">
    <location>
        <begin position="130"/>
        <end position="136"/>
    </location>
    <ligand>
        <name>ATP</name>
        <dbReference type="ChEBI" id="CHEBI:30616"/>
    </ligand>
</feature>
<dbReference type="GO" id="GO:0004595">
    <property type="term" value="F:pantetheine-phosphate adenylyltransferase activity"/>
    <property type="evidence" value="ECO:0007669"/>
    <property type="project" value="UniProtKB-EC"/>
</dbReference>
<keyword evidence="4 9" id="KW-0547">Nucleotide-binding</keyword>
<dbReference type="Gene3D" id="3.40.50.620">
    <property type="entry name" value="HUPs"/>
    <property type="match status" value="1"/>
</dbReference>
<evidence type="ECO:0000256" key="6">
    <source>
        <dbReference type="ARBA" id="ARBA00022842"/>
    </source>
</evidence>
<feature type="binding site" evidence="9">
    <location>
        <begin position="95"/>
        <end position="97"/>
    </location>
    <ligand>
        <name>ATP</name>
        <dbReference type="ChEBI" id="CHEBI:30616"/>
    </ligand>
</feature>
<evidence type="ECO:0000256" key="2">
    <source>
        <dbReference type="ARBA" id="ARBA00022679"/>
    </source>
</evidence>
<comment type="function">
    <text evidence="9">Reversibly transfers an adenylyl group from ATP to 4'-phosphopantetheine, yielding dephospho-CoA (dPCoA) and pyrophosphate.</text>
</comment>
<feature type="site" description="Transition state stabilizer" evidence="9">
    <location>
        <position position="24"/>
    </location>
</feature>
<keyword evidence="6 9" id="KW-0460">Magnesium</keyword>
<keyword evidence="7 9" id="KW-0173">Coenzyme A biosynthesis</keyword>
<dbReference type="InterPro" id="IPR004821">
    <property type="entry name" value="Cyt_trans-like"/>
</dbReference>
<comment type="subunit">
    <text evidence="9">Homohexamer.</text>
</comment>